<dbReference type="AlphaFoldDB" id="A0A0R1W657"/>
<feature type="binding site" evidence="5">
    <location>
        <position position="92"/>
    </location>
    <ligand>
        <name>spermidine</name>
        <dbReference type="ChEBI" id="CHEBI:57834"/>
    </ligand>
</feature>
<dbReference type="Pfam" id="PF13416">
    <property type="entry name" value="SBP_bac_8"/>
    <property type="match status" value="1"/>
</dbReference>
<dbReference type="OrthoDB" id="9769319at2"/>
<dbReference type="Gene3D" id="3.40.190.10">
    <property type="entry name" value="Periplasmic binding protein-like II"/>
    <property type="match status" value="2"/>
</dbReference>
<dbReference type="Proteomes" id="UP000051820">
    <property type="component" value="Unassembled WGS sequence"/>
</dbReference>
<evidence type="ECO:0000256" key="1">
    <source>
        <dbReference type="ARBA" id="ARBA00004418"/>
    </source>
</evidence>
<accession>A0A0R1W657</accession>
<dbReference type="PANTHER" id="PTHR30222">
    <property type="entry name" value="SPERMIDINE/PUTRESCINE-BINDING PERIPLASMIC PROTEIN"/>
    <property type="match status" value="1"/>
</dbReference>
<comment type="subcellular location">
    <subcellularLocation>
        <location evidence="1">Periplasm</location>
    </subcellularLocation>
</comment>
<evidence type="ECO:0000313" key="6">
    <source>
        <dbReference type="EMBL" id="KRM13037.1"/>
    </source>
</evidence>
<dbReference type="PANTHER" id="PTHR30222:SF17">
    <property type="entry name" value="SPERMIDINE_PUTRESCINE-BINDING PERIPLASMIC PROTEIN"/>
    <property type="match status" value="1"/>
</dbReference>
<reference evidence="6 7" key="1">
    <citation type="journal article" date="2015" name="Genome Announc.">
        <title>Expanding the biotechnology potential of lactobacilli through comparative genomics of 213 strains and associated genera.</title>
        <authorList>
            <person name="Sun Z."/>
            <person name="Harris H.M."/>
            <person name="McCann A."/>
            <person name="Guo C."/>
            <person name="Argimon S."/>
            <person name="Zhang W."/>
            <person name="Yang X."/>
            <person name="Jeffery I.B."/>
            <person name="Cooney J.C."/>
            <person name="Kagawa T.F."/>
            <person name="Liu W."/>
            <person name="Song Y."/>
            <person name="Salvetti E."/>
            <person name="Wrobel A."/>
            <person name="Rasinkangas P."/>
            <person name="Parkhill J."/>
            <person name="Rea M.C."/>
            <person name="O'Sullivan O."/>
            <person name="Ritari J."/>
            <person name="Douillard F.P."/>
            <person name="Paul Ross R."/>
            <person name="Yang R."/>
            <person name="Briner A.E."/>
            <person name="Felis G.E."/>
            <person name="de Vos W.M."/>
            <person name="Barrangou R."/>
            <person name="Klaenhammer T.R."/>
            <person name="Caufield P.W."/>
            <person name="Cui Y."/>
            <person name="Zhang H."/>
            <person name="O'Toole P.W."/>
        </authorList>
    </citation>
    <scope>NUCLEOTIDE SEQUENCE [LARGE SCALE GENOMIC DNA]</scope>
    <source>
        <strain evidence="6 7">DSM 5007</strain>
    </source>
</reference>
<dbReference type="PIRSF" id="PIRSF019574">
    <property type="entry name" value="Periplasmic_polyamine_BP"/>
    <property type="match status" value="1"/>
</dbReference>
<dbReference type="eggNOG" id="COG0687">
    <property type="taxonomic scope" value="Bacteria"/>
</dbReference>
<keyword evidence="3" id="KW-0732">Signal</keyword>
<dbReference type="GO" id="GO:0042597">
    <property type="term" value="C:periplasmic space"/>
    <property type="evidence" value="ECO:0007669"/>
    <property type="project" value="UniProtKB-SubCell"/>
</dbReference>
<dbReference type="PATRIC" id="fig|1423807.3.peg.1769"/>
<dbReference type="PRINTS" id="PR00909">
    <property type="entry name" value="SPERMDNBNDNG"/>
</dbReference>
<organism evidence="6 7">
    <name type="scientific">Paucilactobacillus suebicus DSM 5007 = KCTC 3549</name>
    <dbReference type="NCBI Taxonomy" id="1423807"/>
    <lineage>
        <taxon>Bacteria</taxon>
        <taxon>Bacillati</taxon>
        <taxon>Bacillota</taxon>
        <taxon>Bacilli</taxon>
        <taxon>Lactobacillales</taxon>
        <taxon>Lactobacillaceae</taxon>
        <taxon>Paucilactobacillus</taxon>
    </lineage>
</organism>
<keyword evidence="2" id="KW-0813">Transport</keyword>
<comment type="caution">
    <text evidence="6">The sequence shown here is derived from an EMBL/GenBank/DDBJ whole genome shotgun (WGS) entry which is preliminary data.</text>
</comment>
<dbReference type="InterPro" id="IPR001188">
    <property type="entry name" value="Sperm_putr-bd"/>
</dbReference>
<dbReference type="GO" id="GO:0015846">
    <property type="term" value="P:polyamine transport"/>
    <property type="evidence" value="ECO:0007669"/>
    <property type="project" value="InterPro"/>
</dbReference>
<keyword evidence="7" id="KW-1185">Reference proteome</keyword>
<dbReference type="RefSeq" id="WP_010621534.1">
    <property type="nucleotide sequence ID" value="NZ_AZGF01000004.1"/>
</dbReference>
<gene>
    <name evidence="6" type="ORF">FD16_GL001727</name>
</gene>
<sequence length="357" mass="41260">MKKLMIILAGILALCLVLFGINYEINLKSGSDTKKTLTIYNWGDYIDPSLITKFEHETGYHVDYETFDSNEAMLTKIKQGGTSYDLTVPSDYTVQRMRRQHLVDKLDKSKLPGLRNIDSRFMNLTFDPHNDYSVPYFWGTLGIVYNDKFVKRSQVEHWKQLWNPQFKNDIMLTDSARDMMAVALITLGYSVNSTNYHHLQQASQKLDQLAPNTKAVVADEIKMYMEQNEAPIAVTYSGEAAEMMSQNSHLHYVVPSEGSNMWFDNWVIPKTAKHKKAAYMFLNFMLEPKNAAQNAEYIGYSTPNKAAMKYLPSNVRNDKEFYPDNSTVAHLQVYRDLPLKVIGHYNDLFLEFKMFKK</sequence>
<proteinExistence type="predicted"/>
<evidence type="ECO:0000256" key="3">
    <source>
        <dbReference type="ARBA" id="ARBA00022729"/>
    </source>
</evidence>
<dbReference type="GO" id="GO:0019808">
    <property type="term" value="F:polyamine binding"/>
    <property type="evidence" value="ECO:0007669"/>
    <property type="project" value="InterPro"/>
</dbReference>
<keyword evidence="4" id="KW-0574">Periplasm</keyword>
<name>A0A0R1W657_9LACO</name>
<dbReference type="EMBL" id="AZGF01000004">
    <property type="protein sequence ID" value="KRM13037.1"/>
    <property type="molecule type" value="Genomic_DNA"/>
</dbReference>
<dbReference type="STRING" id="1423807.FD16_GL001727"/>
<protein>
    <submittedName>
        <fullName evidence="6">Spermidine putrescine ABC transporter binding protein</fullName>
    </submittedName>
</protein>
<evidence type="ECO:0000256" key="2">
    <source>
        <dbReference type="ARBA" id="ARBA00022448"/>
    </source>
</evidence>
<evidence type="ECO:0000256" key="5">
    <source>
        <dbReference type="PIRSR" id="PIRSR019574-1"/>
    </source>
</evidence>
<dbReference type="SUPFAM" id="SSF53850">
    <property type="entry name" value="Periplasmic binding protein-like II"/>
    <property type="match status" value="1"/>
</dbReference>
<evidence type="ECO:0000313" key="7">
    <source>
        <dbReference type="Proteomes" id="UP000051820"/>
    </source>
</evidence>
<dbReference type="InterPro" id="IPR006059">
    <property type="entry name" value="SBP"/>
</dbReference>
<dbReference type="CDD" id="cd13663">
    <property type="entry name" value="PBP2_PotD_PotF_like_2"/>
    <property type="match status" value="1"/>
</dbReference>
<evidence type="ECO:0000256" key="4">
    <source>
        <dbReference type="ARBA" id="ARBA00022764"/>
    </source>
</evidence>